<dbReference type="InterPro" id="IPR029068">
    <property type="entry name" value="Glyas_Bleomycin-R_OHBP_Dase"/>
</dbReference>
<evidence type="ECO:0000313" key="3">
    <source>
        <dbReference type="Proteomes" id="UP000198983"/>
    </source>
</evidence>
<dbReference type="PANTHER" id="PTHR36437">
    <property type="entry name" value="GLYOXALASE/BLEOMYCIN RESISTANCE PROTEIN/DIOXYGENASE"/>
    <property type="match status" value="1"/>
</dbReference>
<dbReference type="PANTHER" id="PTHR36437:SF2">
    <property type="entry name" value="GLYOXALASE_BLEOMYCIN RESISTANCE PROTEIN_DIOXYGENASE"/>
    <property type="match status" value="1"/>
</dbReference>
<dbReference type="OrthoDB" id="197463at2"/>
<dbReference type="EMBL" id="LT629732">
    <property type="protein sequence ID" value="SDR79172.1"/>
    <property type="molecule type" value="Genomic_DNA"/>
</dbReference>
<accession>A0A1H1LY17</accession>
<dbReference type="InterPro" id="IPR037523">
    <property type="entry name" value="VOC_core"/>
</dbReference>
<reference evidence="2 3" key="1">
    <citation type="submission" date="2016-10" db="EMBL/GenBank/DDBJ databases">
        <authorList>
            <person name="de Groot N.N."/>
        </authorList>
    </citation>
    <scope>NUCLEOTIDE SEQUENCE [LARGE SCALE GENOMIC DNA]</scope>
    <source>
        <strain evidence="2 3">DSM 22024</strain>
    </source>
</reference>
<gene>
    <name evidence="2" type="ORF">SAMN04489717_0582</name>
</gene>
<dbReference type="InterPro" id="IPR004360">
    <property type="entry name" value="Glyas_Fos-R_dOase_dom"/>
</dbReference>
<dbReference type="RefSeq" id="WP_092650306.1">
    <property type="nucleotide sequence ID" value="NZ_LT629732.1"/>
</dbReference>
<dbReference type="STRING" id="117157.SAMN04489717_0582"/>
<protein>
    <recommendedName>
        <fullName evidence="1">VOC domain-containing protein</fullName>
    </recommendedName>
</protein>
<dbReference type="Pfam" id="PF00903">
    <property type="entry name" value="Glyoxalase"/>
    <property type="match status" value="1"/>
</dbReference>
<proteinExistence type="predicted"/>
<organism evidence="2 3">
    <name type="scientific">Actinopolymorpha singaporensis</name>
    <dbReference type="NCBI Taxonomy" id="117157"/>
    <lineage>
        <taxon>Bacteria</taxon>
        <taxon>Bacillati</taxon>
        <taxon>Actinomycetota</taxon>
        <taxon>Actinomycetes</taxon>
        <taxon>Propionibacteriales</taxon>
        <taxon>Actinopolymorphaceae</taxon>
        <taxon>Actinopolymorpha</taxon>
    </lineage>
</organism>
<dbReference type="SUPFAM" id="SSF54593">
    <property type="entry name" value="Glyoxalase/Bleomycin resistance protein/Dihydroxybiphenyl dioxygenase"/>
    <property type="match status" value="1"/>
</dbReference>
<feature type="domain" description="VOC" evidence="1">
    <location>
        <begin position="25"/>
        <end position="146"/>
    </location>
</feature>
<dbReference type="Proteomes" id="UP000198983">
    <property type="component" value="Chromosome I"/>
</dbReference>
<dbReference type="Gene3D" id="3.10.180.10">
    <property type="entry name" value="2,3-Dihydroxybiphenyl 1,2-Dioxygenase, domain 1"/>
    <property type="match status" value="1"/>
</dbReference>
<dbReference type="PROSITE" id="PS51819">
    <property type="entry name" value="VOC"/>
    <property type="match status" value="1"/>
</dbReference>
<evidence type="ECO:0000259" key="1">
    <source>
        <dbReference type="PROSITE" id="PS51819"/>
    </source>
</evidence>
<evidence type="ECO:0000313" key="2">
    <source>
        <dbReference type="EMBL" id="SDR79172.1"/>
    </source>
</evidence>
<dbReference type="AlphaFoldDB" id="A0A1H1LY17"/>
<name>A0A1H1LY17_9ACTN</name>
<sequence length="147" mass="15294">MNERANERAGEQAGERAGAGVRVTGVATVAVPVADHDRALAFYAGTCGFEVTMDGSFGPGQRWVEVAPPSGGTAGGTTIALVSAREEAPAGVDTGIRLATRDAGADHAYLRAHGVDVDPEVLRWPGVPPMFGLRDPDGNHLYVVERT</sequence>
<keyword evidence="3" id="KW-1185">Reference proteome</keyword>